<feature type="transmembrane region" description="Helical" evidence="1">
    <location>
        <begin position="14"/>
        <end position="41"/>
    </location>
</feature>
<reference evidence="3" key="1">
    <citation type="journal article" date="2019" name="Int. J. Syst. Evol. Microbiol.">
        <title>The Global Catalogue of Microorganisms (GCM) 10K type strain sequencing project: providing services to taxonomists for standard genome sequencing and annotation.</title>
        <authorList>
            <consortium name="The Broad Institute Genomics Platform"/>
            <consortium name="The Broad Institute Genome Sequencing Center for Infectious Disease"/>
            <person name="Wu L."/>
            <person name="Ma J."/>
        </authorList>
    </citation>
    <scope>NUCLEOTIDE SEQUENCE [LARGE SCALE GENOMIC DNA]</scope>
    <source>
        <strain evidence="3">DFY28</strain>
    </source>
</reference>
<dbReference type="EMBL" id="JBHUEY010000001">
    <property type="protein sequence ID" value="MFD1782995.1"/>
    <property type="molecule type" value="Genomic_DNA"/>
</dbReference>
<name>A0ABW4N1C1_9CAUL</name>
<organism evidence="2 3">
    <name type="scientific">Phenylobacterium terrae</name>
    <dbReference type="NCBI Taxonomy" id="2665495"/>
    <lineage>
        <taxon>Bacteria</taxon>
        <taxon>Pseudomonadati</taxon>
        <taxon>Pseudomonadota</taxon>
        <taxon>Alphaproteobacteria</taxon>
        <taxon>Caulobacterales</taxon>
        <taxon>Caulobacteraceae</taxon>
        <taxon>Phenylobacterium</taxon>
    </lineage>
</organism>
<dbReference type="RefSeq" id="WP_377282481.1">
    <property type="nucleotide sequence ID" value="NZ_JBHRSI010000007.1"/>
</dbReference>
<keyword evidence="1" id="KW-0472">Membrane</keyword>
<keyword evidence="1" id="KW-0812">Transmembrane</keyword>
<evidence type="ECO:0000256" key="1">
    <source>
        <dbReference type="SAM" id="Phobius"/>
    </source>
</evidence>
<protein>
    <submittedName>
        <fullName evidence="2">Uncharacterized protein</fullName>
    </submittedName>
</protein>
<comment type="caution">
    <text evidence="2">The sequence shown here is derived from an EMBL/GenBank/DDBJ whole genome shotgun (WGS) entry which is preliminary data.</text>
</comment>
<sequence>MDATSADKNPVRPFAWLAALSFLIGFIGYLAVSVPVVATVYDDRPEPARVSGPVSDEWNIERRV</sequence>
<keyword evidence="1" id="KW-1133">Transmembrane helix</keyword>
<accession>A0ABW4N1C1</accession>
<dbReference type="Proteomes" id="UP001597237">
    <property type="component" value="Unassembled WGS sequence"/>
</dbReference>
<evidence type="ECO:0000313" key="2">
    <source>
        <dbReference type="EMBL" id="MFD1782995.1"/>
    </source>
</evidence>
<keyword evidence="3" id="KW-1185">Reference proteome</keyword>
<proteinExistence type="predicted"/>
<evidence type="ECO:0000313" key="3">
    <source>
        <dbReference type="Proteomes" id="UP001597237"/>
    </source>
</evidence>
<gene>
    <name evidence="2" type="ORF">ACFSC0_06280</name>
</gene>